<dbReference type="GeneID" id="117571706"/>
<evidence type="ECO:0000256" key="9">
    <source>
        <dbReference type="ARBA" id="ARBA00022679"/>
    </source>
</evidence>
<keyword evidence="13" id="KW-0378">Hydrolase</keyword>
<evidence type="ECO:0000256" key="4">
    <source>
        <dbReference type="ARBA" id="ARBA00012513"/>
    </source>
</evidence>
<evidence type="ECO:0000259" key="26">
    <source>
        <dbReference type="SMART" id="SM00090"/>
    </source>
</evidence>
<comment type="cofactor">
    <cofactor evidence="1 24">
        <name>Mg(2+)</name>
        <dbReference type="ChEBI" id="CHEBI:18420"/>
    </cofactor>
</comment>
<dbReference type="InterPro" id="IPR017407">
    <property type="entry name" value="Ser/Thr_kinase_Rio1"/>
</dbReference>
<dbReference type="CTD" id="83732"/>
<evidence type="ECO:0000256" key="11">
    <source>
        <dbReference type="ARBA" id="ARBA00022741"/>
    </source>
</evidence>
<feature type="binding site" evidence="23">
    <location>
        <position position="237"/>
    </location>
    <ligand>
        <name>ATP</name>
        <dbReference type="ChEBI" id="CHEBI:30616"/>
    </ligand>
</feature>
<dbReference type="FunFam" id="3.30.200.20:FF:000148">
    <property type="entry name" value="Serine/threonine-protein kinase RIO1"/>
    <property type="match status" value="1"/>
</dbReference>
<feature type="compositionally biased region" description="Basic and acidic residues" evidence="25">
    <location>
        <begin position="541"/>
        <end position="550"/>
    </location>
</feature>
<proteinExistence type="inferred from homology"/>
<evidence type="ECO:0000256" key="15">
    <source>
        <dbReference type="ARBA" id="ARBA00022842"/>
    </source>
</evidence>
<dbReference type="GO" id="GO:0004674">
    <property type="term" value="F:protein serine/threonine kinase activity"/>
    <property type="evidence" value="ECO:0007669"/>
    <property type="project" value="UniProtKB-KW"/>
</dbReference>
<evidence type="ECO:0000313" key="28">
    <source>
        <dbReference type="RefSeq" id="XP_034109896.1"/>
    </source>
</evidence>
<evidence type="ECO:0000256" key="25">
    <source>
        <dbReference type="SAM" id="MobiDB-lite"/>
    </source>
</evidence>
<feature type="active site" description="Proton acceptor" evidence="22">
    <location>
        <position position="353"/>
    </location>
</feature>
<evidence type="ECO:0000256" key="6">
    <source>
        <dbReference type="ARBA" id="ARBA00022490"/>
    </source>
</evidence>
<keyword evidence="11 21" id="KW-0547">Nucleotide-binding</keyword>
<keyword evidence="7" id="KW-0690">Ribosome biogenesis</keyword>
<sequence>MADAHKYSDAEEDESDLKNSEWLDDFKALTVKHDIFKDLKLNEKEASDDLCQKVIDDIDADEEADLDDADDYDDEDYDQDDGYDAYEEAYSGFNKLNAQSHLTNAAGGNSGGGGGSGARVGGGTQRVSSYQPNEKLLRRYSTRINVEKYDPNANMSAQAANRLVSFDRRQETERVRVRDKHDRATAEQVMDPRTRMILFKLLNRGLIQEINGCISTGKEANVYHAVSKNGGDEYAIKIYKTSILVFKDRDKYVSGEFRFRHGYCKHNPRKMVRTWAEKEMRNYLRMRNAGVPVPEPILLRSHVLVMRFCGKDGWPSPKLKDVEISTSKARELYRDCVVIMWRIYNQCRLVHADLSEFNILYENGQLVIIDVSQAVEHDHPHAFDFLRKDCTNISEFFRKKSVATMTVKELFDFITDQTITEENIEECLERISERIKDRDFDAITAQEKIDEAVWQSTYIPKRLDEVPHFERDVAKAKQGVQQDLVYAKITGLTSELDVKKQPDVLEAKQNNEDSDKEGSENESDESQEGDETIKAFKNSARPRDESPDSKKARKKAVKDAKAEQRKVKVKKHVKKRKEKLGSMKN</sequence>
<feature type="region of interest" description="Disordered" evidence="25">
    <location>
        <begin position="500"/>
        <end position="585"/>
    </location>
</feature>
<keyword evidence="14 21" id="KW-0067">ATP-binding</keyword>
<dbReference type="Gene3D" id="1.10.510.10">
    <property type="entry name" value="Transferase(Phosphotransferase) domain 1"/>
    <property type="match status" value="1"/>
</dbReference>
<evidence type="ECO:0000256" key="3">
    <source>
        <dbReference type="ARBA" id="ARBA00009196"/>
    </source>
</evidence>
<keyword evidence="12 21" id="KW-0418">Kinase</keyword>
<dbReference type="PIRSF" id="PIRSF038147">
    <property type="entry name" value="Ser/Thr_PK_RIO1"/>
    <property type="match status" value="1"/>
</dbReference>
<comment type="function">
    <text evidence="19">Involved in the final steps of cytoplasmic maturation of the 40S ribosomal subunit. Involved in processing of 18S-E pre-rRNA to the mature 18S rRNA. Required for the recycling of NOB1 and PNO1 from the late 40S precursor. The association with the very late 40S subunit intermediate may involve a translation-like checkpoint point cycle preceeding the binding to the 60S ribosomal subunit. Despite the protein kinase domain is proposed to act predominantly as an ATPase. The catalytic activity regulates its dynamic association with the 40S subunit. In addition to its role in ribosomal biogenesis acts as an adapter protein by recruiting NCL/nucleolin the to PRMT5 complex for its symmetrical methylation.</text>
</comment>
<evidence type="ECO:0000256" key="5">
    <source>
        <dbReference type="ARBA" id="ARBA00016038"/>
    </source>
</evidence>
<dbReference type="CDD" id="cd05147">
    <property type="entry name" value="RIO1_euk"/>
    <property type="match status" value="1"/>
</dbReference>
<accession>A0A6P8X1E4</accession>
<evidence type="ECO:0000256" key="20">
    <source>
        <dbReference type="ARBA" id="ARBA00063876"/>
    </source>
</evidence>
<feature type="region of interest" description="Disordered" evidence="25">
    <location>
        <begin position="104"/>
        <end position="133"/>
    </location>
</feature>
<dbReference type="SMART" id="SM00090">
    <property type="entry name" value="RIO"/>
    <property type="match status" value="1"/>
</dbReference>
<reference evidence="28" key="1">
    <citation type="submission" date="2025-08" db="UniProtKB">
        <authorList>
            <consortium name="RefSeq"/>
        </authorList>
    </citation>
    <scope>IDENTIFICATION</scope>
    <source>
        <strain evidence="28">15112-1751.03</strain>
        <tissue evidence="28">Whole Adult</tissue>
    </source>
</reference>
<dbReference type="InterPro" id="IPR018934">
    <property type="entry name" value="RIO_dom"/>
</dbReference>
<feature type="compositionally biased region" description="Basic and acidic residues" evidence="25">
    <location>
        <begin position="500"/>
        <end position="519"/>
    </location>
</feature>
<keyword evidence="27" id="KW-1185">Reference proteome</keyword>
<dbReference type="RefSeq" id="XP_034109896.1">
    <property type="nucleotide sequence ID" value="XM_034254005.2"/>
</dbReference>
<name>A0A6P8X1E4_DROAB</name>
<gene>
    <name evidence="28" type="primary">LOC117571706</name>
</gene>
<comment type="subunit">
    <text evidence="20">Associates with the precursor of the 40S ribosome subunit. Interacts (via its N-terminus) with PRMT5 (via its N-terminus). Interacts with WDR77. Found in a PRMT5 complex composed of PRMT5, WDR77 and RIOK1. Interacts (via its C-terminus) with NCL; this interaction targets NCL for PRTM5 methylation.</text>
</comment>
<dbReference type="GO" id="GO:0016787">
    <property type="term" value="F:hydrolase activity"/>
    <property type="evidence" value="ECO:0007669"/>
    <property type="project" value="UniProtKB-KW"/>
</dbReference>
<dbReference type="PANTHER" id="PTHR45723">
    <property type="entry name" value="SERINE/THREONINE-PROTEIN KINASE RIO1"/>
    <property type="match status" value="1"/>
</dbReference>
<feature type="binding site" evidence="24">
    <location>
        <position position="370"/>
    </location>
    <ligand>
        <name>Mg(2+)</name>
        <dbReference type="ChEBI" id="CHEBI:18420"/>
    </ligand>
</feature>
<feature type="compositionally biased region" description="Gly residues" evidence="25">
    <location>
        <begin position="108"/>
        <end position="124"/>
    </location>
</feature>
<evidence type="ECO:0000256" key="21">
    <source>
        <dbReference type="PIRNR" id="PIRNR038147"/>
    </source>
</evidence>
<keyword evidence="6" id="KW-0963">Cytoplasm</keyword>
<evidence type="ECO:0000256" key="7">
    <source>
        <dbReference type="ARBA" id="ARBA00022517"/>
    </source>
</evidence>
<dbReference type="InterPro" id="IPR051272">
    <property type="entry name" value="RIO-type_Ser/Thr_kinase"/>
</dbReference>
<evidence type="ECO:0000256" key="24">
    <source>
        <dbReference type="PIRSR" id="PIRSR038147-3"/>
    </source>
</evidence>
<evidence type="ECO:0000256" key="17">
    <source>
        <dbReference type="ARBA" id="ARBA00048679"/>
    </source>
</evidence>
<evidence type="ECO:0000256" key="14">
    <source>
        <dbReference type="ARBA" id="ARBA00022840"/>
    </source>
</evidence>
<evidence type="ECO:0000256" key="22">
    <source>
        <dbReference type="PIRSR" id="PIRSR038147-1"/>
    </source>
</evidence>
<dbReference type="FunFam" id="1.10.510.10:FF:000232">
    <property type="entry name" value="Serine/threonine-protein kinase RIO1"/>
    <property type="match status" value="1"/>
</dbReference>
<feature type="compositionally biased region" description="Acidic residues" evidence="25">
    <location>
        <begin position="520"/>
        <end position="530"/>
    </location>
</feature>
<dbReference type="SUPFAM" id="SSF56112">
    <property type="entry name" value="Protein kinase-like (PK-like)"/>
    <property type="match status" value="1"/>
</dbReference>
<feature type="binding site" evidence="24">
    <location>
        <position position="358"/>
    </location>
    <ligand>
        <name>Mg(2+)</name>
        <dbReference type="ChEBI" id="CHEBI:18420"/>
    </ligand>
</feature>
<evidence type="ECO:0000256" key="1">
    <source>
        <dbReference type="ARBA" id="ARBA00001946"/>
    </source>
</evidence>
<dbReference type="GO" id="GO:0042254">
    <property type="term" value="P:ribosome biogenesis"/>
    <property type="evidence" value="ECO:0007669"/>
    <property type="project" value="UniProtKB-KW"/>
</dbReference>
<feature type="region of interest" description="Disordered" evidence="25">
    <location>
        <begin position="59"/>
        <end position="79"/>
    </location>
</feature>
<comment type="subcellular location">
    <subcellularLocation>
        <location evidence="2">Cytoplasm</location>
    </subcellularLocation>
</comment>
<dbReference type="Gene3D" id="3.30.200.20">
    <property type="entry name" value="Phosphorylase Kinase, domain 1"/>
    <property type="match status" value="1"/>
</dbReference>
<organism evidence="27 28">
    <name type="scientific">Drosophila albomicans</name>
    <name type="common">Fruit fly</name>
    <dbReference type="NCBI Taxonomy" id="7291"/>
    <lineage>
        <taxon>Eukaryota</taxon>
        <taxon>Metazoa</taxon>
        <taxon>Ecdysozoa</taxon>
        <taxon>Arthropoda</taxon>
        <taxon>Hexapoda</taxon>
        <taxon>Insecta</taxon>
        <taxon>Pterygota</taxon>
        <taxon>Neoptera</taxon>
        <taxon>Endopterygota</taxon>
        <taxon>Diptera</taxon>
        <taxon>Brachycera</taxon>
        <taxon>Muscomorpha</taxon>
        <taxon>Ephydroidea</taxon>
        <taxon>Drosophilidae</taxon>
        <taxon>Drosophila</taxon>
    </lineage>
</organism>
<evidence type="ECO:0000256" key="16">
    <source>
        <dbReference type="ARBA" id="ARBA00047899"/>
    </source>
</evidence>
<evidence type="ECO:0000256" key="23">
    <source>
        <dbReference type="PIRSR" id="PIRSR038147-2"/>
    </source>
</evidence>
<comment type="catalytic activity">
    <reaction evidence="17 21">
        <text>L-seryl-[protein] + ATP = O-phospho-L-seryl-[protein] + ADP + H(+)</text>
        <dbReference type="Rhea" id="RHEA:17989"/>
        <dbReference type="Rhea" id="RHEA-COMP:9863"/>
        <dbReference type="Rhea" id="RHEA-COMP:11604"/>
        <dbReference type="ChEBI" id="CHEBI:15378"/>
        <dbReference type="ChEBI" id="CHEBI:29999"/>
        <dbReference type="ChEBI" id="CHEBI:30616"/>
        <dbReference type="ChEBI" id="CHEBI:83421"/>
        <dbReference type="ChEBI" id="CHEBI:456216"/>
        <dbReference type="EC" id="2.7.11.1"/>
    </reaction>
</comment>
<evidence type="ECO:0000256" key="10">
    <source>
        <dbReference type="ARBA" id="ARBA00022723"/>
    </source>
</evidence>
<comment type="catalytic activity">
    <reaction evidence="18">
        <text>ATP + H2O = ADP + phosphate + H(+)</text>
        <dbReference type="Rhea" id="RHEA:13065"/>
        <dbReference type="ChEBI" id="CHEBI:15377"/>
        <dbReference type="ChEBI" id="CHEBI:15378"/>
        <dbReference type="ChEBI" id="CHEBI:30616"/>
        <dbReference type="ChEBI" id="CHEBI:43474"/>
        <dbReference type="ChEBI" id="CHEBI:456216"/>
    </reaction>
</comment>
<dbReference type="EC" id="2.7.11.1" evidence="4 21"/>
<dbReference type="OrthoDB" id="205248at2759"/>
<comment type="similarity">
    <text evidence="3 21">Belongs to the protein kinase superfamily. RIO-type Ser/Thr kinase family.</text>
</comment>
<feature type="active site" description="4-aspartylphosphate intermediate" evidence="22">
    <location>
        <position position="370"/>
    </location>
</feature>
<evidence type="ECO:0000256" key="18">
    <source>
        <dbReference type="ARBA" id="ARBA00049360"/>
    </source>
</evidence>
<dbReference type="Proteomes" id="UP000515160">
    <property type="component" value="Chromosome 3"/>
</dbReference>
<dbReference type="Pfam" id="PF01163">
    <property type="entry name" value="RIO1"/>
    <property type="match status" value="1"/>
</dbReference>
<evidence type="ECO:0000256" key="2">
    <source>
        <dbReference type="ARBA" id="ARBA00004496"/>
    </source>
</evidence>
<dbReference type="InterPro" id="IPR000687">
    <property type="entry name" value="RIO_kinase"/>
</dbReference>
<feature type="compositionally biased region" description="Basic residues" evidence="25">
    <location>
        <begin position="567"/>
        <end position="578"/>
    </location>
</feature>
<dbReference type="PROSITE" id="PS01245">
    <property type="entry name" value="RIO1"/>
    <property type="match status" value="1"/>
</dbReference>
<dbReference type="InterPro" id="IPR011009">
    <property type="entry name" value="Kinase-like_dom_sf"/>
</dbReference>
<evidence type="ECO:0000256" key="12">
    <source>
        <dbReference type="ARBA" id="ARBA00022777"/>
    </source>
</evidence>
<dbReference type="GO" id="GO:0046872">
    <property type="term" value="F:metal ion binding"/>
    <property type="evidence" value="ECO:0007669"/>
    <property type="project" value="UniProtKB-KW"/>
</dbReference>
<comment type="catalytic activity">
    <reaction evidence="16 21">
        <text>L-threonyl-[protein] + ATP = O-phospho-L-threonyl-[protein] + ADP + H(+)</text>
        <dbReference type="Rhea" id="RHEA:46608"/>
        <dbReference type="Rhea" id="RHEA-COMP:11060"/>
        <dbReference type="Rhea" id="RHEA-COMP:11605"/>
        <dbReference type="ChEBI" id="CHEBI:15378"/>
        <dbReference type="ChEBI" id="CHEBI:30013"/>
        <dbReference type="ChEBI" id="CHEBI:30616"/>
        <dbReference type="ChEBI" id="CHEBI:61977"/>
        <dbReference type="ChEBI" id="CHEBI:456216"/>
        <dbReference type="EC" id="2.7.11.1"/>
    </reaction>
</comment>
<keyword evidence="8 21" id="KW-0723">Serine/threonine-protein kinase</keyword>
<keyword evidence="10" id="KW-0479">Metal-binding</keyword>
<evidence type="ECO:0000256" key="19">
    <source>
        <dbReference type="ARBA" id="ARBA00057025"/>
    </source>
</evidence>
<keyword evidence="9 21" id="KW-0808">Transferase</keyword>
<dbReference type="AlphaFoldDB" id="A0A6P8X1E4"/>
<evidence type="ECO:0000256" key="8">
    <source>
        <dbReference type="ARBA" id="ARBA00022527"/>
    </source>
</evidence>
<evidence type="ECO:0000256" key="13">
    <source>
        <dbReference type="ARBA" id="ARBA00022801"/>
    </source>
</evidence>
<dbReference type="GO" id="GO:0005737">
    <property type="term" value="C:cytoplasm"/>
    <property type="evidence" value="ECO:0007669"/>
    <property type="project" value="UniProtKB-SubCell"/>
</dbReference>
<dbReference type="GO" id="GO:0005524">
    <property type="term" value="F:ATP binding"/>
    <property type="evidence" value="ECO:0007669"/>
    <property type="project" value="UniProtKB-KW"/>
</dbReference>
<feature type="domain" description="RIO kinase" evidence="26">
    <location>
        <begin position="179"/>
        <end position="416"/>
    </location>
</feature>
<protein>
    <recommendedName>
        <fullName evidence="5 21">Serine/threonine-protein kinase RIO1</fullName>
        <ecNumber evidence="4 21">2.7.11.1</ecNumber>
    </recommendedName>
</protein>
<dbReference type="InterPro" id="IPR018935">
    <property type="entry name" value="RIO_kinase_CS"/>
</dbReference>
<evidence type="ECO:0000313" key="27">
    <source>
        <dbReference type="Proteomes" id="UP000515160"/>
    </source>
</evidence>
<feature type="compositionally biased region" description="Basic and acidic residues" evidence="25">
    <location>
        <begin position="557"/>
        <end position="566"/>
    </location>
</feature>
<keyword evidence="15" id="KW-0460">Magnesium</keyword>